<reference evidence="2 3" key="1">
    <citation type="journal article" date="2015" name="Genome Announc.">
        <title>Complete Genome Sequence of Methylobacterium aquaticum Strain 22A, Isolated from Racomitrium japonicum Moss.</title>
        <authorList>
            <person name="Tani A."/>
            <person name="Ogura Y."/>
            <person name="Hayashi T."/>
            <person name="Kimbara K."/>
        </authorList>
    </citation>
    <scope>NUCLEOTIDE SEQUENCE [LARGE SCALE GENOMIC DNA]</scope>
    <source>
        <strain evidence="2 3">MA-22A</strain>
    </source>
</reference>
<evidence type="ECO:0000313" key="3">
    <source>
        <dbReference type="Proteomes" id="UP000061432"/>
    </source>
</evidence>
<gene>
    <name evidence="2" type="ORF">Maq22A_c19550</name>
</gene>
<name>A0A0C6FEF0_9HYPH</name>
<dbReference type="STRING" id="270351.Maq22A_c19550"/>
<dbReference type="KEGG" id="maqu:Maq22A_c19550"/>
<feature type="compositionally biased region" description="Basic and acidic residues" evidence="1">
    <location>
        <begin position="47"/>
        <end position="61"/>
    </location>
</feature>
<protein>
    <submittedName>
        <fullName evidence="2">Uncharacterized protein</fullName>
    </submittedName>
</protein>
<evidence type="ECO:0000313" key="2">
    <source>
        <dbReference type="EMBL" id="BAQ46973.1"/>
    </source>
</evidence>
<evidence type="ECO:0000256" key="1">
    <source>
        <dbReference type="SAM" id="MobiDB-lite"/>
    </source>
</evidence>
<dbReference type="AlphaFoldDB" id="A0A0C6FEF0"/>
<dbReference type="Proteomes" id="UP000061432">
    <property type="component" value="Chromosome"/>
</dbReference>
<dbReference type="EMBL" id="AP014704">
    <property type="protein sequence ID" value="BAQ46973.1"/>
    <property type="molecule type" value="Genomic_DNA"/>
</dbReference>
<proteinExistence type="predicted"/>
<sequence>MILDHRLAAAGDEDEVLDPGLAGLVDDVLDHRPVDDRQHLLGHRLGRREETGAEARDREDGFANAFHRA</sequence>
<organism evidence="2 3">
    <name type="scientific">Methylobacterium aquaticum</name>
    <dbReference type="NCBI Taxonomy" id="270351"/>
    <lineage>
        <taxon>Bacteria</taxon>
        <taxon>Pseudomonadati</taxon>
        <taxon>Pseudomonadota</taxon>
        <taxon>Alphaproteobacteria</taxon>
        <taxon>Hyphomicrobiales</taxon>
        <taxon>Methylobacteriaceae</taxon>
        <taxon>Methylobacterium</taxon>
    </lineage>
</organism>
<feature type="region of interest" description="Disordered" evidence="1">
    <location>
        <begin position="46"/>
        <end position="69"/>
    </location>
</feature>
<reference evidence="3" key="2">
    <citation type="submission" date="2015-01" db="EMBL/GenBank/DDBJ databases">
        <title>Complete genome sequence of Methylobacterium aquaticum strain 22A.</title>
        <authorList>
            <person name="Tani A."/>
            <person name="Ogura Y."/>
            <person name="Hayashi T."/>
        </authorList>
    </citation>
    <scope>NUCLEOTIDE SEQUENCE [LARGE SCALE GENOMIC DNA]</scope>
    <source>
        <strain evidence="3">MA-22A</strain>
    </source>
</reference>
<accession>A0A0C6FEF0</accession>